<dbReference type="PANTHER" id="PTHR43639:SF1">
    <property type="entry name" value="SHORT-CHAIN DEHYDROGENASE_REDUCTASE FAMILY PROTEIN"/>
    <property type="match status" value="1"/>
</dbReference>
<comment type="caution">
    <text evidence="3">The sequence shown here is derived from an EMBL/GenBank/DDBJ whole genome shotgun (WGS) entry which is preliminary data.</text>
</comment>
<dbReference type="InterPro" id="IPR036291">
    <property type="entry name" value="NAD(P)-bd_dom_sf"/>
</dbReference>
<keyword evidence="4" id="KW-1185">Reference proteome</keyword>
<dbReference type="AlphaFoldDB" id="A0AAE3GDU3"/>
<sequence length="268" mass="26963">MPDTPAPPAAQAPSPLPDLSGRVAVVTGASGGIGTGIARRFAAAGAAVVVHHRASPERAAALVEEITSGGGRAVAVAAELRAERAAEVVVGAAVAAFGRLDVLVNNAGVQPVTPLVDLTAAQWREVLASNLDTAVQLTAAAARRMIDQGGGGAIISIASIEGSRPAFGHAHYSTAKAGVIMHARAAALEYGRHGIRVNTVSPGLVDRPGLAADWPDGVARWRAAAPLGRLGTPEDVGNACVFLASPLAAWITGHDLVVDGGVSAHPSW</sequence>
<comment type="similarity">
    <text evidence="1">Belongs to the short-chain dehydrogenases/reductases (SDR) family.</text>
</comment>
<organism evidence="3 4">
    <name type="scientific">Goodfellowiella coeruleoviolacea</name>
    <dbReference type="NCBI Taxonomy" id="334858"/>
    <lineage>
        <taxon>Bacteria</taxon>
        <taxon>Bacillati</taxon>
        <taxon>Actinomycetota</taxon>
        <taxon>Actinomycetes</taxon>
        <taxon>Pseudonocardiales</taxon>
        <taxon>Pseudonocardiaceae</taxon>
        <taxon>Goodfellowiella</taxon>
    </lineage>
</organism>
<protein>
    <submittedName>
        <fullName evidence="3">3-oxoacyl-[acyl-carrier protein] reductase</fullName>
    </submittedName>
</protein>
<dbReference type="PRINTS" id="PR00081">
    <property type="entry name" value="GDHRDH"/>
</dbReference>
<dbReference type="EMBL" id="JAMTCK010000007">
    <property type="protein sequence ID" value="MCP2166427.1"/>
    <property type="molecule type" value="Genomic_DNA"/>
</dbReference>
<gene>
    <name evidence="3" type="ORF">LX83_003295</name>
</gene>
<evidence type="ECO:0000313" key="3">
    <source>
        <dbReference type="EMBL" id="MCP2166427.1"/>
    </source>
</evidence>
<accession>A0AAE3GDU3</accession>
<dbReference type="PANTHER" id="PTHR43639">
    <property type="entry name" value="OXIDOREDUCTASE, SHORT-CHAIN DEHYDROGENASE/REDUCTASE FAMILY (AFU_ORTHOLOGUE AFUA_5G02870)"/>
    <property type="match status" value="1"/>
</dbReference>
<dbReference type="PRINTS" id="PR00080">
    <property type="entry name" value="SDRFAMILY"/>
</dbReference>
<dbReference type="Proteomes" id="UP001206128">
    <property type="component" value="Unassembled WGS sequence"/>
</dbReference>
<proteinExistence type="inferred from homology"/>
<dbReference type="GO" id="GO:0016491">
    <property type="term" value="F:oxidoreductase activity"/>
    <property type="evidence" value="ECO:0007669"/>
    <property type="project" value="UniProtKB-KW"/>
</dbReference>
<evidence type="ECO:0000256" key="1">
    <source>
        <dbReference type="ARBA" id="ARBA00006484"/>
    </source>
</evidence>
<dbReference type="RefSeq" id="WP_253772289.1">
    <property type="nucleotide sequence ID" value="NZ_JAMTCK010000007.1"/>
</dbReference>
<evidence type="ECO:0000313" key="4">
    <source>
        <dbReference type="Proteomes" id="UP001206128"/>
    </source>
</evidence>
<reference evidence="3" key="1">
    <citation type="submission" date="2022-06" db="EMBL/GenBank/DDBJ databases">
        <title>Genomic Encyclopedia of Archaeal and Bacterial Type Strains, Phase II (KMG-II): from individual species to whole genera.</title>
        <authorList>
            <person name="Goeker M."/>
        </authorList>
    </citation>
    <scope>NUCLEOTIDE SEQUENCE</scope>
    <source>
        <strain evidence="3">DSM 43935</strain>
    </source>
</reference>
<dbReference type="InterPro" id="IPR002347">
    <property type="entry name" value="SDR_fam"/>
</dbReference>
<dbReference type="SUPFAM" id="SSF51735">
    <property type="entry name" value="NAD(P)-binding Rossmann-fold domains"/>
    <property type="match status" value="1"/>
</dbReference>
<dbReference type="FunFam" id="3.40.50.720:FF:000084">
    <property type="entry name" value="Short-chain dehydrogenase reductase"/>
    <property type="match status" value="1"/>
</dbReference>
<name>A0AAE3GDU3_9PSEU</name>
<keyword evidence="2" id="KW-0560">Oxidoreductase</keyword>
<evidence type="ECO:0000256" key="2">
    <source>
        <dbReference type="ARBA" id="ARBA00023002"/>
    </source>
</evidence>
<dbReference type="NCBIfam" id="NF005559">
    <property type="entry name" value="PRK07231.1"/>
    <property type="match status" value="1"/>
</dbReference>
<dbReference type="Gene3D" id="3.40.50.720">
    <property type="entry name" value="NAD(P)-binding Rossmann-like Domain"/>
    <property type="match status" value="1"/>
</dbReference>
<dbReference type="Pfam" id="PF13561">
    <property type="entry name" value="adh_short_C2"/>
    <property type="match status" value="1"/>
</dbReference>